<dbReference type="EMBL" id="QSFP01000013">
    <property type="protein sequence ID" value="RHA66214.1"/>
    <property type="molecule type" value="Genomic_DNA"/>
</dbReference>
<gene>
    <name evidence="3" type="ORF">DW927_11785</name>
    <name evidence="2" type="ORF">GCK47_17740</name>
</gene>
<dbReference type="RefSeq" id="WP_118591658.1">
    <property type="nucleotide sequence ID" value="NZ_JADNLD010000029.1"/>
</dbReference>
<comment type="caution">
    <text evidence="3">The sequence shown here is derived from an EMBL/GenBank/DDBJ whole genome shotgun (WGS) entry which is preliminary data.</text>
</comment>
<dbReference type="Proteomes" id="UP000284465">
    <property type="component" value="Unassembled WGS sequence"/>
</dbReference>
<name>A0A413SFZ9_9FIRM</name>
<feature type="transmembrane region" description="Helical" evidence="1">
    <location>
        <begin position="55"/>
        <end position="74"/>
    </location>
</feature>
<protein>
    <submittedName>
        <fullName evidence="3">Uncharacterized protein</fullName>
    </submittedName>
</protein>
<feature type="transmembrane region" description="Helical" evidence="1">
    <location>
        <begin position="86"/>
        <end position="103"/>
    </location>
</feature>
<proteinExistence type="predicted"/>
<accession>A0A413SFZ9</accession>
<evidence type="ECO:0000313" key="3">
    <source>
        <dbReference type="EMBL" id="RHA66214.1"/>
    </source>
</evidence>
<keyword evidence="1" id="KW-0472">Membrane</keyword>
<reference evidence="3 4" key="1">
    <citation type="submission" date="2018-08" db="EMBL/GenBank/DDBJ databases">
        <title>A genome reference for cultivated species of the human gut microbiota.</title>
        <authorList>
            <person name="Zou Y."/>
            <person name="Xue W."/>
            <person name="Luo G."/>
        </authorList>
    </citation>
    <scope>NUCLEOTIDE SEQUENCE [LARGE SCALE GENOMIC DNA]</scope>
    <source>
        <strain evidence="3 4">AM43-11</strain>
    </source>
</reference>
<evidence type="ECO:0000313" key="2">
    <source>
        <dbReference type="EMBL" id="MVQ47469.1"/>
    </source>
</evidence>
<evidence type="ECO:0000313" key="5">
    <source>
        <dbReference type="Proteomes" id="UP000479531"/>
    </source>
</evidence>
<keyword evidence="1" id="KW-1133">Transmembrane helix</keyword>
<dbReference type="EMBL" id="WGGT01000039">
    <property type="protein sequence ID" value="MVQ47469.1"/>
    <property type="molecule type" value="Genomic_DNA"/>
</dbReference>
<keyword evidence="1" id="KW-0812">Transmembrane</keyword>
<sequence>MILKKMNTQIKKKYIYLTYMLFAVISSAVIFPVSVFCDNLTDTDSSGIVQLFADIYTKWFWVPLIVIAIIWGFSQNDQAKEKYKKSMIVLIVVYVIASKWSTFKATIELISSKFGEAAIILPSLHVQEAGITSIVFSSPLQHIPFLFS</sequence>
<dbReference type="AlphaFoldDB" id="A0A413SFZ9"/>
<evidence type="ECO:0000313" key="4">
    <source>
        <dbReference type="Proteomes" id="UP000284465"/>
    </source>
</evidence>
<evidence type="ECO:0000256" key="1">
    <source>
        <dbReference type="SAM" id="Phobius"/>
    </source>
</evidence>
<dbReference type="Proteomes" id="UP000479531">
    <property type="component" value="Unassembled WGS sequence"/>
</dbReference>
<feature type="transmembrane region" description="Helical" evidence="1">
    <location>
        <begin position="14"/>
        <end position="35"/>
    </location>
</feature>
<organism evidence="3 4">
    <name type="scientific">Roseburia intestinalis</name>
    <dbReference type="NCBI Taxonomy" id="166486"/>
    <lineage>
        <taxon>Bacteria</taxon>
        <taxon>Bacillati</taxon>
        <taxon>Bacillota</taxon>
        <taxon>Clostridia</taxon>
        <taxon>Lachnospirales</taxon>
        <taxon>Lachnospiraceae</taxon>
        <taxon>Roseburia</taxon>
    </lineage>
</organism>
<reference evidence="2 5" key="2">
    <citation type="submission" date="2019-10" db="EMBL/GenBank/DDBJ databases">
        <title>Roseburia spp. ameliorate alcoholic fatty liver via restoration of gut barrier function.</title>
        <authorList>
            <person name="Seo B."/>
            <person name="Ko G."/>
        </authorList>
    </citation>
    <scope>NUCLEOTIDE SEQUENCE [LARGE SCALE GENOMIC DNA]</scope>
    <source>
        <strain evidence="2 5">SNUG30017</strain>
    </source>
</reference>